<keyword evidence="2" id="KW-0238">DNA-binding</keyword>
<comment type="caution">
    <text evidence="5">The sequence shown here is derived from an EMBL/GenBank/DDBJ whole genome shotgun (WGS) entry which is preliminary data.</text>
</comment>
<dbReference type="Gene3D" id="2.60.120.10">
    <property type="entry name" value="Jelly Rolls"/>
    <property type="match status" value="1"/>
</dbReference>
<dbReference type="EMBL" id="QFPN01000009">
    <property type="protein sequence ID" value="PZQ12363.1"/>
    <property type="molecule type" value="Genomic_DNA"/>
</dbReference>
<dbReference type="PANTHER" id="PTHR24567">
    <property type="entry name" value="CRP FAMILY TRANSCRIPTIONAL REGULATORY PROTEIN"/>
    <property type="match status" value="1"/>
</dbReference>
<dbReference type="PANTHER" id="PTHR24567:SF74">
    <property type="entry name" value="HTH-TYPE TRANSCRIPTIONAL REGULATOR ARCR"/>
    <property type="match status" value="1"/>
</dbReference>
<dbReference type="SUPFAM" id="SSF51206">
    <property type="entry name" value="cAMP-binding domain-like"/>
    <property type="match status" value="1"/>
</dbReference>
<protein>
    <submittedName>
        <fullName evidence="5">Crp/Fnr family transcriptional regulator</fullName>
    </submittedName>
</protein>
<dbReference type="GO" id="GO:0003700">
    <property type="term" value="F:DNA-binding transcription factor activity"/>
    <property type="evidence" value="ECO:0007669"/>
    <property type="project" value="TreeGrafter"/>
</dbReference>
<evidence type="ECO:0000313" key="6">
    <source>
        <dbReference type="Proteomes" id="UP000249577"/>
    </source>
</evidence>
<dbReference type="InterPro" id="IPR036388">
    <property type="entry name" value="WH-like_DNA-bd_sf"/>
</dbReference>
<proteinExistence type="predicted"/>
<evidence type="ECO:0000256" key="3">
    <source>
        <dbReference type="ARBA" id="ARBA00023163"/>
    </source>
</evidence>
<keyword evidence="3" id="KW-0804">Transcription</keyword>
<dbReference type="InterPro" id="IPR018490">
    <property type="entry name" value="cNMP-bd_dom_sf"/>
</dbReference>
<dbReference type="GO" id="GO:0003677">
    <property type="term" value="F:DNA binding"/>
    <property type="evidence" value="ECO:0007669"/>
    <property type="project" value="UniProtKB-KW"/>
</dbReference>
<dbReference type="InterPro" id="IPR012318">
    <property type="entry name" value="HTH_CRP"/>
</dbReference>
<evidence type="ECO:0000256" key="2">
    <source>
        <dbReference type="ARBA" id="ARBA00023125"/>
    </source>
</evidence>
<organism evidence="5 6">
    <name type="scientific">Ancylobacter novellus</name>
    <name type="common">Thiobacillus novellus</name>
    <dbReference type="NCBI Taxonomy" id="921"/>
    <lineage>
        <taxon>Bacteria</taxon>
        <taxon>Pseudomonadati</taxon>
        <taxon>Pseudomonadota</taxon>
        <taxon>Alphaproteobacteria</taxon>
        <taxon>Hyphomicrobiales</taxon>
        <taxon>Xanthobacteraceae</taxon>
        <taxon>Ancylobacter</taxon>
    </lineage>
</organism>
<dbReference type="InterPro" id="IPR050397">
    <property type="entry name" value="Env_Response_Regulators"/>
</dbReference>
<dbReference type="InterPro" id="IPR014710">
    <property type="entry name" value="RmlC-like_jellyroll"/>
</dbReference>
<name>A0A2W5M4N5_ANCNO</name>
<evidence type="ECO:0000259" key="4">
    <source>
        <dbReference type="Pfam" id="PF13545"/>
    </source>
</evidence>
<evidence type="ECO:0000313" key="5">
    <source>
        <dbReference type="EMBL" id="PZQ12363.1"/>
    </source>
</evidence>
<reference evidence="5 6" key="1">
    <citation type="submission" date="2017-08" db="EMBL/GenBank/DDBJ databases">
        <title>Infants hospitalized years apart are colonized by the same room-sourced microbial strains.</title>
        <authorList>
            <person name="Brooks B."/>
            <person name="Olm M.R."/>
            <person name="Firek B.A."/>
            <person name="Baker R."/>
            <person name="Thomas B.C."/>
            <person name="Morowitz M.J."/>
            <person name="Banfield J.F."/>
        </authorList>
    </citation>
    <scope>NUCLEOTIDE SEQUENCE [LARGE SCALE GENOMIC DNA]</scope>
    <source>
        <strain evidence="5">S2_005_003_R2_43</strain>
    </source>
</reference>
<gene>
    <name evidence="5" type="ORF">DI565_16165</name>
</gene>
<dbReference type="Pfam" id="PF13545">
    <property type="entry name" value="HTH_Crp_2"/>
    <property type="match status" value="1"/>
</dbReference>
<accession>A0A2W5M4N5</accession>
<dbReference type="AlphaFoldDB" id="A0A2W5M4N5"/>
<sequence>MARQETMDRWEATFPVLQDMSADDLSFARANVQFPTLEAEAIAYEFEADCPNYLMCLDGRTRVFRRSDQGREVLIYKVTGGGTCVLTTQCLLSGGTFPAESIAEQKTELAAIPAGVFSELMVRSNPFRAFVLKDYSKLLSGMFSLVDEVSFATLEQKLARRLLADADDSGFVEKTHQRLASDVGSVREVISRNLGEWERAGWVRNHRGQVEILDRKALASLKMA</sequence>
<dbReference type="GO" id="GO:0005829">
    <property type="term" value="C:cytosol"/>
    <property type="evidence" value="ECO:0007669"/>
    <property type="project" value="TreeGrafter"/>
</dbReference>
<evidence type="ECO:0000256" key="1">
    <source>
        <dbReference type="ARBA" id="ARBA00023015"/>
    </source>
</evidence>
<dbReference type="Proteomes" id="UP000249577">
    <property type="component" value="Unassembled WGS sequence"/>
</dbReference>
<keyword evidence="1" id="KW-0805">Transcription regulation</keyword>
<dbReference type="InterPro" id="IPR036390">
    <property type="entry name" value="WH_DNA-bd_sf"/>
</dbReference>
<feature type="domain" description="HTH crp-type" evidence="4">
    <location>
        <begin position="156"/>
        <end position="220"/>
    </location>
</feature>
<dbReference type="Gene3D" id="1.10.10.10">
    <property type="entry name" value="Winged helix-like DNA-binding domain superfamily/Winged helix DNA-binding domain"/>
    <property type="match status" value="1"/>
</dbReference>
<dbReference type="SUPFAM" id="SSF46785">
    <property type="entry name" value="Winged helix' DNA-binding domain"/>
    <property type="match status" value="1"/>
</dbReference>